<evidence type="ECO:0000256" key="4">
    <source>
        <dbReference type="ARBA" id="ARBA00023163"/>
    </source>
</evidence>
<dbReference type="Pfam" id="PF02954">
    <property type="entry name" value="HTH_8"/>
    <property type="match status" value="1"/>
</dbReference>
<dbReference type="GO" id="GO:0006355">
    <property type="term" value="P:regulation of DNA-templated transcription"/>
    <property type="evidence" value="ECO:0007669"/>
    <property type="project" value="InterPro"/>
</dbReference>
<dbReference type="SUPFAM" id="SSF52540">
    <property type="entry name" value="P-loop containing nucleoside triphosphate hydrolases"/>
    <property type="match status" value="1"/>
</dbReference>
<keyword evidence="3" id="KW-0805">Transcription regulation</keyword>
<dbReference type="Proteomes" id="UP000437748">
    <property type="component" value="Unassembled WGS sequence"/>
</dbReference>
<evidence type="ECO:0000256" key="1">
    <source>
        <dbReference type="ARBA" id="ARBA00022741"/>
    </source>
</evidence>
<dbReference type="InterPro" id="IPR027417">
    <property type="entry name" value="P-loop_NTPase"/>
</dbReference>
<feature type="region of interest" description="Disordered" evidence="5">
    <location>
        <begin position="322"/>
        <end position="348"/>
    </location>
</feature>
<dbReference type="RefSeq" id="WP_153418716.1">
    <property type="nucleotide sequence ID" value="NZ_WFLM01000002.1"/>
</dbReference>
<dbReference type="Pfam" id="PF00158">
    <property type="entry name" value="Sigma54_activat"/>
    <property type="match status" value="1"/>
</dbReference>
<dbReference type="PROSITE" id="PS00676">
    <property type="entry name" value="SIGMA54_INTERACT_2"/>
    <property type="match status" value="1"/>
</dbReference>
<keyword evidence="4" id="KW-0804">Transcription</keyword>
<dbReference type="CDD" id="cd00009">
    <property type="entry name" value="AAA"/>
    <property type="match status" value="1"/>
</dbReference>
<feature type="domain" description="Sigma-54 factor interaction" evidence="6">
    <location>
        <begin position="7"/>
        <end position="236"/>
    </location>
</feature>
<dbReference type="PANTHER" id="PTHR32071:SF57">
    <property type="entry name" value="C4-DICARBOXYLATE TRANSPORT TRANSCRIPTIONAL REGULATORY PROTEIN DCTD"/>
    <property type="match status" value="1"/>
</dbReference>
<dbReference type="EMBL" id="WFLM01000002">
    <property type="protein sequence ID" value="KAB8039491.1"/>
    <property type="molecule type" value="Genomic_DNA"/>
</dbReference>
<keyword evidence="8" id="KW-1185">Reference proteome</keyword>
<dbReference type="InterPro" id="IPR002197">
    <property type="entry name" value="HTH_Fis"/>
</dbReference>
<organism evidence="7 8">
    <name type="scientific">Silvanigrella paludirubra</name>
    <dbReference type="NCBI Taxonomy" id="2499159"/>
    <lineage>
        <taxon>Bacteria</taxon>
        <taxon>Pseudomonadati</taxon>
        <taxon>Bdellovibrionota</taxon>
        <taxon>Oligoflexia</taxon>
        <taxon>Silvanigrellales</taxon>
        <taxon>Silvanigrellaceae</taxon>
        <taxon>Silvanigrella</taxon>
    </lineage>
</organism>
<evidence type="ECO:0000313" key="7">
    <source>
        <dbReference type="EMBL" id="KAB8039491.1"/>
    </source>
</evidence>
<dbReference type="OrthoDB" id="5496274at2"/>
<evidence type="ECO:0000259" key="6">
    <source>
        <dbReference type="PROSITE" id="PS50045"/>
    </source>
</evidence>
<dbReference type="SMART" id="SM00382">
    <property type="entry name" value="AAA"/>
    <property type="match status" value="1"/>
</dbReference>
<reference evidence="7 8" key="1">
    <citation type="submission" date="2019-10" db="EMBL/GenBank/DDBJ databases">
        <title>New species of Slilvanegrellaceae.</title>
        <authorList>
            <person name="Pitt A."/>
            <person name="Hahn M.W."/>
        </authorList>
    </citation>
    <scope>NUCLEOTIDE SEQUENCE [LARGE SCALE GENOMIC DNA]</scope>
    <source>
        <strain evidence="7 8">SP-Ram-0.45-NSY-1</strain>
    </source>
</reference>
<dbReference type="GO" id="GO:0005524">
    <property type="term" value="F:ATP binding"/>
    <property type="evidence" value="ECO:0007669"/>
    <property type="project" value="UniProtKB-KW"/>
</dbReference>
<evidence type="ECO:0000256" key="2">
    <source>
        <dbReference type="ARBA" id="ARBA00022840"/>
    </source>
</evidence>
<feature type="compositionally biased region" description="Low complexity" evidence="5">
    <location>
        <begin position="325"/>
        <end position="348"/>
    </location>
</feature>
<dbReference type="InterPro" id="IPR009057">
    <property type="entry name" value="Homeodomain-like_sf"/>
</dbReference>
<dbReference type="PANTHER" id="PTHR32071">
    <property type="entry name" value="TRANSCRIPTIONAL REGULATORY PROTEIN"/>
    <property type="match status" value="1"/>
</dbReference>
<evidence type="ECO:0000256" key="3">
    <source>
        <dbReference type="ARBA" id="ARBA00023015"/>
    </source>
</evidence>
<dbReference type="PRINTS" id="PR01590">
    <property type="entry name" value="HTHFIS"/>
</dbReference>
<dbReference type="Gene3D" id="3.40.50.300">
    <property type="entry name" value="P-loop containing nucleotide triphosphate hydrolases"/>
    <property type="match status" value="1"/>
</dbReference>
<dbReference type="InterPro" id="IPR025943">
    <property type="entry name" value="Sigma_54_int_dom_ATP-bd_2"/>
</dbReference>
<evidence type="ECO:0000313" key="8">
    <source>
        <dbReference type="Proteomes" id="UP000437748"/>
    </source>
</evidence>
<dbReference type="Gene3D" id="1.10.10.60">
    <property type="entry name" value="Homeodomain-like"/>
    <property type="match status" value="1"/>
</dbReference>
<dbReference type="Gene3D" id="1.10.8.60">
    <property type="match status" value="1"/>
</dbReference>
<dbReference type="AlphaFoldDB" id="A0A6N6VTV0"/>
<name>A0A6N6VTV0_9BACT</name>
<dbReference type="InterPro" id="IPR002078">
    <property type="entry name" value="Sigma_54_int"/>
</dbReference>
<sequence>MNGSYALMGSSAIIRHVQHLVYKVAETNSAVLITGEPGTGKDAIAKIIHERSPRNKGSLIPVKCGTGNEESLELDLFGYEVGYFQGNTQARPGYFVEADGGTLYIDEVGKLTTKLQLSLLKAMNEGVIKSFGAKTETPINVRVICSTSVDLEHLVKRGVFLEDLFYKLSTSSIYLPPIRERREDIPILAEFFVQKFNQLKSKKILGISHDAMNALLQNSWTHNTQELENLIERIVVLKNSGSIDICDLPPRLRNLVTDNIDAFYDRTTQAQQNLSSLSMSNQNSYHNLSQPNINQYSKMSHQNIQSHGNYNQQIAKENNLQNNHSSTLSKSQNNSSIMNNNYSQLNSNQQNYNPNFSQSQSGNQVHNQINRPSMFEDLPSEIDQFIKKEIDLGSGIDFYRVVEEFENRLISEALRRTNHNKNRAAQLLSMNRTTLVEKLKKRATSSPIKNETGRVKRNSAFTIFDGLGNENPDFEAIDFVNISTEDSP</sequence>
<dbReference type="GO" id="GO:0043565">
    <property type="term" value="F:sequence-specific DNA binding"/>
    <property type="evidence" value="ECO:0007669"/>
    <property type="project" value="InterPro"/>
</dbReference>
<dbReference type="Pfam" id="PF25601">
    <property type="entry name" value="AAA_lid_14"/>
    <property type="match status" value="1"/>
</dbReference>
<dbReference type="InterPro" id="IPR058031">
    <property type="entry name" value="AAA_lid_NorR"/>
</dbReference>
<keyword evidence="1" id="KW-0547">Nucleotide-binding</keyword>
<protein>
    <submittedName>
        <fullName evidence="7">AAA domain-containing protein</fullName>
    </submittedName>
</protein>
<proteinExistence type="predicted"/>
<gene>
    <name evidence="7" type="ORF">GCL60_04340</name>
</gene>
<dbReference type="InterPro" id="IPR003593">
    <property type="entry name" value="AAA+_ATPase"/>
</dbReference>
<comment type="caution">
    <text evidence="7">The sequence shown here is derived from an EMBL/GenBank/DDBJ whole genome shotgun (WGS) entry which is preliminary data.</text>
</comment>
<dbReference type="SUPFAM" id="SSF46689">
    <property type="entry name" value="Homeodomain-like"/>
    <property type="match status" value="1"/>
</dbReference>
<accession>A0A6N6VTV0</accession>
<dbReference type="PROSITE" id="PS50045">
    <property type="entry name" value="SIGMA54_INTERACT_4"/>
    <property type="match status" value="1"/>
</dbReference>
<keyword evidence="2" id="KW-0067">ATP-binding</keyword>
<evidence type="ECO:0000256" key="5">
    <source>
        <dbReference type="SAM" id="MobiDB-lite"/>
    </source>
</evidence>